<gene>
    <name evidence="2" type="ORF">SAMN02745165_01401</name>
</gene>
<dbReference type="OrthoDB" id="9769359at2"/>
<dbReference type="PANTHER" id="PTHR45228:SF1">
    <property type="entry name" value="CYCLIC DI-GMP PHOSPHODIESTERASE TM_0186"/>
    <property type="match status" value="1"/>
</dbReference>
<organism evidence="2 3">
    <name type="scientific">Malonomonas rubra DSM 5091</name>
    <dbReference type="NCBI Taxonomy" id="1122189"/>
    <lineage>
        <taxon>Bacteria</taxon>
        <taxon>Pseudomonadati</taxon>
        <taxon>Thermodesulfobacteriota</taxon>
        <taxon>Desulfuromonadia</taxon>
        <taxon>Desulfuromonadales</taxon>
        <taxon>Geopsychrobacteraceae</taxon>
        <taxon>Malonomonas</taxon>
    </lineage>
</organism>
<dbReference type="RefSeq" id="WP_072907196.1">
    <property type="nucleotide sequence ID" value="NZ_FQZT01000004.1"/>
</dbReference>
<dbReference type="Pfam" id="PF13487">
    <property type="entry name" value="HD_5"/>
    <property type="match status" value="1"/>
</dbReference>
<keyword evidence="3" id="KW-1185">Reference proteome</keyword>
<dbReference type="InterPro" id="IPR052020">
    <property type="entry name" value="Cyclic_di-GMP/3'3'-cGAMP_PDE"/>
</dbReference>
<dbReference type="SMART" id="SM00471">
    <property type="entry name" value="HDc"/>
    <property type="match status" value="1"/>
</dbReference>
<evidence type="ECO:0000259" key="1">
    <source>
        <dbReference type="PROSITE" id="PS51832"/>
    </source>
</evidence>
<dbReference type="CDD" id="cd00077">
    <property type="entry name" value="HDc"/>
    <property type="match status" value="1"/>
</dbReference>
<reference evidence="2 3" key="1">
    <citation type="submission" date="2016-11" db="EMBL/GenBank/DDBJ databases">
        <authorList>
            <person name="Jaros S."/>
            <person name="Januszkiewicz K."/>
            <person name="Wedrychowicz H."/>
        </authorList>
    </citation>
    <scope>NUCLEOTIDE SEQUENCE [LARGE SCALE GENOMIC DNA]</scope>
    <source>
        <strain evidence="2 3">DSM 5091</strain>
    </source>
</reference>
<dbReference type="GO" id="GO:0016787">
    <property type="term" value="F:hydrolase activity"/>
    <property type="evidence" value="ECO:0007669"/>
    <property type="project" value="UniProtKB-KW"/>
</dbReference>
<dbReference type="STRING" id="1122189.SAMN02745165_01401"/>
<protein>
    <submittedName>
        <fullName evidence="2">Metal dependent phosphohydrolase</fullName>
    </submittedName>
</protein>
<sequence length="379" mass="42374">MTATTFIEDYFSNLHNGGRLQDRLSAAHQMFNRQCPGIARVGIALFDGATRKVKTFLASPADSNPLKNYQHPLDDAESLASTAVPGQVRIVNDLGVFSSGTREHTLKINDLGMRSSYTLPIFEQEHLRGFVFLNSQQKDFFQGKAVLGQVPLFAHCLVQMVLEHQGTLRTLISALRVSSRMMHYKDPETSNHLERMAAFSQLIAQEMIAQQKLALDDEEVEHIYRFAPLHDIGKVGIPDKILQKAGDLDSSEWSVMKTHSGIGRAIVDQLISEFGFANLPDIDILRHITELHHEKIDGSGYPHGYSGDQVPFAARIVSVSDIFDALTSSRPYKQAWSNQRALDELEQMVQRNQLDADCVAALQSRLDSVEQIQKLFADS</sequence>
<keyword evidence="2" id="KW-0378">Hydrolase</keyword>
<name>A0A1M6G4I1_MALRU</name>
<dbReference type="SUPFAM" id="SSF55781">
    <property type="entry name" value="GAF domain-like"/>
    <property type="match status" value="1"/>
</dbReference>
<dbReference type="InterPro" id="IPR029016">
    <property type="entry name" value="GAF-like_dom_sf"/>
</dbReference>
<dbReference type="PROSITE" id="PS51832">
    <property type="entry name" value="HD_GYP"/>
    <property type="match status" value="1"/>
</dbReference>
<dbReference type="AlphaFoldDB" id="A0A1M6G4I1"/>
<dbReference type="EMBL" id="FQZT01000004">
    <property type="protein sequence ID" value="SHJ04717.1"/>
    <property type="molecule type" value="Genomic_DNA"/>
</dbReference>
<dbReference type="Gene3D" id="1.10.3210.10">
    <property type="entry name" value="Hypothetical protein af1432"/>
    <property type="match status" value="1"/>
</dbReference>
<dbReference type="InterPro" id="IPR037522">
    <property type="entry name" value="HD_GYP_dom"/>
</dbReference>
<dbReference type="InterPro" id="IPR003607">
    <property type="entry name" value="HD/PDEase_dom"/>
</dbReference>
<dbReference type="SUPFAM" id="SSF109604">
    <property type="entry name" value="HD-domain/PDEase-like"/>
    <property type="match status" value="1"/>
</dbReference>
<dbReference type="PANTHER" id="PTHR45228">
    <property type="entry name" value="CYCLIC DI-GMP PHOSPHODIESTERASE TM_0186-RELATED"/>
    <property type="match status" value="1"/>
</dbReference>
<feature type="domain" description="HD-GYP" evidence="1">
    <location>
        <begin position="167"/>
        <end position="378"/>
    </location>
</feature>
<dbReference type="Gene3D" id="3.30.450.40">
    <property type="match status" value="1"/>
</dbReference>
<dbReference type="Proteomes" id="UP000184171">
    <property type="component" value="Unassembled WGS sequence"/>
</dbReference>
<accession>A0A1M6G4I1</accession>
<proteinExistence type="predicted"/>
<evidence type="ECO:0000313" key="2">
    <source>
        <dbReference type="EMBL" id="SHJ04717.1"/>
    </source>
</evidence>
<evidence type="ECO:0000313" key="3">
    <source>
        <dbReference type="Proteomes" id="UP000184171"/>
    </source>
</evidence>